<evidence type="ECO:0000313" key="4">
    <source>
        <dbReference type="EMBL" id="GFF13417.1"/>
    </source>
</evidence>
<dbReference type="OrthoDB" id="10257049at2759"/>
<dbReference type="InterPro" id="IPR020843">
    <property type="entry name" value="ER"/>
</dbReference>
<keyword evidence="2" id="KW-0547">Nucleotide-binding</keyword>
<dbReference type="Pfam" id="PF08240">
    <property type="entry name" value="ADH_N"/>
    <property type="match status" value="1"/>
</dbReference>
<evidence type="ECO:0000256" key="3">
    <source>
        <dbReference type="ARBA" id="ARBA00023002"/>
    </source>
</evidence>
<dbReference type="Proteomes" id="UP000452235">
    <property type="component" value="Unassembled WGS sequence"/>
</dbReference>
<accession>A0A5M3YWN9</accession>
<dbReference type="InterPro" id="IPR047122">
    <property type="entry name" value="Trans-enoyl_RdTase-like"/>
</dbReference>
<dbReference type="CDD" id="cd08249">
    <property type="entry name" value="enoyl_reductase_like"/>
    <property type="match status" value="1"/>
</dbReference>
<dbReference type="InterPro" id="IPR036291">
    <property type="entry name" value="NAD(P)-bd_dom_sf"/>
</dbReference>
<gene>
    <name evidence="4" type="ORF">ATEIFO6365_0002052800</name>
</gene>
<sequence>MSKPNCALYVNGVGEFSVRDDIPPHNILPNELLIETHYSGVNPADAKHSAHLGIRSTVIGYDFSGRVLSAPPSSKFSPGDIVAGYTPTGLGRPTRYGAHQDVMAVPDDMAFKVPPHLPEADAAALTVVAMTAADVVHNLFKFPLPTSPGSFSAPLLIWGASSSVGICAVQLARASGCTNIMVTASPSRHALLRSFGASHAFDYSSPSVVADIQSVVETLGQGPIAHAFDAVGSLGDPSSADMVAQCVDSSAVLVSVVMQDDPRFRMPLATTNNPWSIQPPGVPQPITVPARPADHWNAWKALSWAIDNYGKAFKLPAVETLEVTAGEALEVIYKVANGKRGFGKVVFQHPFK</sequence>
<dbReference type="EMBL" id="BLJY01000002">
    <property type="protein sequence ID" value="GFF13417.1"/>
    <property type="molecule type" value="Genomic_DNA"/>
</dbReference>
<dbReference type="PANTHER" id="PTHR45348:SF7">
    <property type="entry name" value="ZINC BINDING OXIDOREDUCTASE, PUTATIVE-RELATED"/>
    <property type="match status" value="1"/>
</dbReference>
<dbReference type="Gene3D" id="3.40.50.720">
    <property type="entry name" value="NAD(P)-binding Rossmann-like Domain"/>
    <property type="match status" value="1"/>
</dbReference>
<dbReference type="Pfam" id="PF00107">
    <property type="entry name" value="ADH_zinc_N"/>
    <property type="match status" value="1"/>
</dbReference>
<dbReference type="InterPro" id="IPR013149">
    <property type="entry name" value="ADH-like_C"/>
</dbReference>
<reference evidence="4 5" key="1">
    <citation type="submission" date="2020-01" db="EMBL/GenBank/DDBJ databases">
        <title>Aspergillus terreus IFO 6365 whole genome shotgun sequence.</title>
        <authorList>
            <person name="Kanamasa S."/>
            <person name="Takahashi H."/>
        </authorList>
    </citation>
    <scope>NUCLEOTIDE SEQUENCE [LARGE SCALE GENOMIC DNA]</scope>
    <source>
        <strain evidence="4 5">IFO 6365</strain>
    </source>
</reference>
<dbReference type="Gene3D" id="3.90.180.10">
    <property type="entry name" value="Medium-chain alcohol dehydrogenases, catalytic domain"/>
    <property type="match status" value="1"/>
</dbReference>
<dbReference type="SUPFAM" id="SSF50129">
    <property type="entry name" value="GroES-like"/>
    <property type="match status" value="1"/>
</dbReference>
<dbReference type="SUPFAM" id="SSF51735">
    <property type="entry name" value="NAD(P)-binding Rossmann-fold domains"/>
    <property type="match status" value="1"/>
</dbReference>
<name>A0A5M3YWN9_ASPTE</name>
<protein>
    <submittedName>
        <fullName evidence="4">Related to toxD protein</fullName>
    </submittedName>
</protein>
<comment type="similarity">
    <text evidence="1">Belongs to the zinc-containing alcohol dehydrogenase family.</text>
</comment>
<evidence type="ECO:0000256" key="1">
    <source>
        <dbReference type="ARBA" id="ARBA00008072"/>
    </source>
</evidence>
<dbReference type="PANTHER" id="PTHR45348">
    <property type="entry name" value="HYPOTHETICAL OXIDOREDUCTASE (EUROFUNG)"/>
    <property type="match status" value="1"/>
</dbReference>
<dbReference type="GO" id="GO:0016651">
    <property type="term" value="F:oxidoreductase activity, acting on NAD(P)H"/>
    <property type="evidence" value="ECO:0007669"/>
    <property type="project" value="InterPro"/>
</dbReference>
<dbReference type="AlphaFoldDB" id="A0A5M3YWN9"/>
<evidence type="ECO:0000313" key="5">
    <source>
        <dbReference type="Proteomes" id="UP000452235"/>
    </source>
</evidence>
<keyword evidence="3" id="KW-0560">Oxidoreductase</keyword>
<dbReference type="VEuPathDB" id="FungiDB:ATEG_02428"/>
<dbReference type="InterPro" id="IPR013154">
    <property type="entry name" value="ADH-like_N"/>
</dbReference>
<proteinExistence type="inferred from homology"/>
<dbReference type="SMART" id="SM00829">
    <property type="entry name" value="PKS_ER"/>
    <property type="match status" value="1"/>
</dbReference>
<evidence type="ECO:0000256" key="2">
    <source>
        <dbReference type="ARBA" id="ARBA00022741"/>
    </source>
</evidence>
<organism evidence="4 5">
    <name type="scientific">Aspergillus terreus</name>
    <dbReference type="NCBI Taxonomy" id="33178"/>
    <lineage>
        <taxon>Eukaryota</taxon>
        <taxon>Fungi</taxon>
        <taxon>Dikarya</taxon>
        <taxon>Ascomycota</taxon>
        <taxon>Pezizomycotina</taxon>
        <taxon>Eurotiomycetes</taxon>
        <taxon>Eurotiomycetidae</taxon>
        <taxon>Eurotiales</taxon>
        <taxon>Aspergillaceae</taxon>
        <taxon>Aspergillus</taxon>
        <taxon>Aspergillus subgen. Circumdati</taxon>
    </lineage>
</organism>
<keyword evidence="5" id="KW-1185">Reference proteome</keyword>
<dbReference type="InterPro" id="IPR011032">
    <property type="entry name" value="GroES-like_sf"/>
</dbReference>
<dbReference type="GO" id="GO:0000166">
    <property type="term" value="F:nucleotide binding"/>
    <property type="evidence" value="ECO:0007669"/>
    <property type="project" value="UniProtKB-KW"/>
</dbReference>
<comment type="caution">
    <text evidence="4">The sequence shown here is derived from an EMBL/GenBank/DDBJ whole genome shotgun (WGS) entry which is preliminary data.</text>
</comment>